<sequence>MAMAVAARGPLSTIATRLRADTSSFFLQPQQPLLVRRRLQLPSLVCSYGRRSLLSSVAITPSSWDAGDVLDAATRHVSSSSPPVLRLLIPIPYFANRASSFAVLSEE</sequence>
<name>A0ABP1A473_9BRYO</name>
<dbReference type="Proteomes" id="UP001497522">
    <property type="component" value="Unassembled WGS sequence"/>
</dbReference>
<keyword evidence="2" id="KW-1185">Reference proteome</keyword>
<evidence type="ECO:0000313" key="2">
    <source>
        <dbReference type="Proteomes" id="UP001497522"/>
    </source>
</evidence>
<dbReference type="EMBL" id="CAXHBF010000475">
    <property type="protein sequence ID" value="CAK9856306.1"/>
    <property type="molecule type" value="Genomic_DNA"/>
</dbReference>
<evidence type="ECO:0000313" key="1">
    <source>
        <dbReference type="EMBL" id="CAK9856306.1"/>
    </source>
</evidence>
<proteinExistence type="predicted"/>
<reference evidence="1" key="1">
    <citation type="submission" date="2024-03" db="EMBL/GenBank/DDBJ databases">
        <authorList>
            <consortium name="ELIXIR-Norway"/>
            <consortium name="Elixir Norway"/>
        </authorList>
    </citation>
    <scope>NUCLEOTIDE SEQUENCE</scope>
</reference>
<protein>
    <submittedName>
        <fullName evidence="1">Uncharacterized protein</fullName>
    </submittedName>
</protein>
<organism evidence="1 2">
    <name type="scientific">Sphagnum jensenii</name>
    <dbReference type="NCBI Taxonomy" id="128206"/>
    <lineage>
        <taxon>Eukaryota</taxon>
        <taxon>Viridiplantae</taxon>
        <taxon>Streptophyta</taxon>
        <taxon>Embryophyta</taxon>
        <taxon>Bryophyta</taxon>
        <taxon>Sphagnophytina</taxon>
        <taxon>Sphagnopsida</taxon>
        <taxon>Sphagnales</taxon>
        <taxon>Sphagnaceae</taxon>
        <taxon>Sphagnum</taxon>
    </lineage>
</organism>
<gene>
    <name evidence="1" type="ORF">CSSPJE1EN2_LOCUS26238</name>
</gene>
<comment type="caution">
    <text evidence="1">The sequence shown here is derived from an EMBL/GenBank/DDBJ whole genome shotgun (WGS) entry which is preliminary data.</text>
</comment>
<accession>A0ABP1A473</accession>